<dbReference type="EMBL" id="AVOT02064122">
    <property type="protein sequence ID" value="MBW0556609.1"/>
    <property type="molecule type" value="Genomic_DNA"/>
</dbReference>
<dbReference type="AlphaFoldDB" id="A0A9Q3PCK1"/>
<proteinExistence type="predicted"/>
<feature type="region of interest" description="Disordered" evidence="1">
    <location>
        <begin position="1"/>
        <end position="53"/>
    </location>
</feature>
<evidence type="ECO:0000313" key="2">
    <source>
        <dbReference type="EMBL" id="MBW0556609.1"/>
    </source>
</evidence>
<evidence type="ECO:0000313" key="3">
    <source>
        <dbReference type="Proteomes" id="UP000765509"/>
    </source>
</evidence>
<protein>
    <submittedName>
        <fullName evidence="2">Uncharacterized protein</fullName>
    </submittedName>
</protein>
<evidence type="ECO:0000256" key="1">
    <source>
        <dbReference type="SAM" id="MobiDB-lite"/>
    </source>
</evidence>
<keyword evidence="3" id="KW-1185">Reference proteome</keyword>
<sequence>MESTIIQTSNKKDQVIPFQKEGGSQGRRPSIFYQQAPSQPTSPRRQEEQEKELEKTIFPKLQYSKNPKICHGKCLQHGQNLDGIQRQGGAKDETTSFPKEVTLYPDFVNTLT</sequence>
<organism evidence="2 3">
    <name type="scientific">Austropuccinia psidii MF-1</name>
    <dbReference type="NCBI Taxonomy" id="1389203"/>
    <lineage>
        <taxon>Eukaryota</taxon>
        <taxon>Fungi</taxon>
        <taxon>Dikarya</taxon>
        <taxon>Basidiomycota</taxon>
        <taxon>Pucciniomycotina</taxon>
        <taxon>Pucciniomycetes</taxon>
        <taxon>Pucciniales</taxon>
        <taxon>Sphaerophragmiaceae</taxon>
        <taxon>Austropuccinia</taxon>
    </lineage>
</organism>
<accession>A0A9Q3PCK1</accession>
<dbReference type="Proteomes" id="UP000765509">
    <property type="component" value="Unassembled WGS sequence"/>
</dbReference>
<reference evidence="2" key="1">
    <citation type="submission" date="2021-03" db="EMBL/GenBank/DDBJ databases">
        <title>Draft genome sequence of rust myrtle Austropuccinia psidii MF-1, a brazilian biotype.</title>
        <authorList>
            <person name="Quecine M.C."/>
            <person name="Pachon D.M.R."/>
            <person name="Bonatelli M.L."/>
            <person name="Correr F.H."/>
            <person name="Franceschini L.M."/>
            <person name="Leite T.F."/>
            <person name="Margarido G.R.A."/>
            <person name="Almeida C.A."/>
            <person name="Ferrarezi J.A."/>
            <person name="Labate C.A."/>
        </authorList>
    </citation>
    <scope>NUCLEOTIDE SEQUENCE</scope>
    <source>
        <strain evidence="2">MF-1</strain>
    </source>
</reference>
<feature type="compositionally biased region" description="Polar residues" evidence="1">
    <location>
        <begin position="32"/>
        <end position="43"/>
    </location>
</feature>
<gene>
    <name evidence="2" type="ORF">O181_096324</name>
</gene>
<name>A0A9Q3PCK1_9BASI</name>
<comment type="caution">
    <text evidence="2">The sequence shown here is derived from an EMBL/GenBank/DDBJ whole genome shotgun (WGS) entry which is preliminary data.</text>
</comment>
<feature type="compositionally biased region" description="Basic and acidic residues" evidence="1">
    <location>
        <begin position="44"/>
        <end position="53"/>
    </location>
</feature>